<reference evidence="1 2" key="1">
    <citation type="submission" date="2018-05" db="EMBL/GenBank/DDBJ databases">
        <authorList>
            <person name="Goeker M."/>
            <person name="Huntemann M."/>
            <person name="Clum A."/>
            <person name="Pillay M."/>
            <person name="Palaniappan K."/>
            <person name="Varghese N."/>
            <person name="Mikhailova N."/>
            <person name="Stamatis D."/>
            <person name="Reddy T."/>
            <person name="Daum C."/>
            <person name="Shapiro N."/>
            <person name="Ivanova N."/>
            <person name="Kyrpides N."/>
            <person name="Woyke T."/>
        </authorList>
    </citation>
    <scope>NUCLEOTIDE SEQUENCE [LARGE SCALE GENOMIC DNA]</scope>
    <source>
        <strain evidence="1 2">DSM 26524</strain>
    </source>
</reference>
<accession>A0AB73T199</accession>
<comment type="caution">
    <text evidence="1">The sequence shown here is derived from an EMBL/GenBank/DDBJ whole genome shotgun (WGS) entry which is preliminary data.</text>
</comment>
<dbReference type="AlphaFoldDB" id="A0AB73T199"/>
<keyword evidence="2" id="KW-1185">Reference proteome</keyword>
<proteinExistence type="predicted"/>
<organism evidence="1 2">
    <name type="scientific">Murimonas intestini</name>
    <dbReference type="NCBI Taxonomy" id="1337051"/>
    <lineage>
        <taxon>Bacteria</taxon>
        <taxon>Bacillati</taxon>
        <taxon>Bacillota</taxon>
        <taxon>Clostridia</taxon>
        <taxon>Lachnospirales</taxon>
        <taxon>Lachnospiraceae</taxon>
        <taxon>Murimonas</taxon>
    </lineage>
</organism>
<evidence type="ECO:0000313" key="2">
    <source>
        <dbReference type="Proteomes" id="UP000245412"/>
    </source>
</evidence>
<dbReference type="Proteomes" id="UP000245412">
    <property type="component" value="Unassembled WGS sequence"/>
</dbReference>
<protein>
    <submittedName>
        <fullName evidence="1">Uncharacterized protein</fullName>
    </submittedName>
</protein>
<gene>
    <name evidence="1" type="ORF">C7383_111100</name>
</gene>
<dbReference type="EMBL" id="QGGY01000011">
    <property type="protein sequence ID" value="PWJ73768.1"/>
    <property type="molecule type" value="Genomic_DNA"/>
</dbReference>
<name>A0AB73T199_9FIRM</name>
<sequence>MHKKVIAARQKIKFRDNIPEGNAPYYMMEMVWAVASDLEKIPQFYIVGQEKTLWVFYEYTSFICDDFLEKYGVLSALISEKYPVSVCGTSGELEHVWAEAGFINGRKELELIKSSTSGRDFDEISNICLRFYIEDEGERDELCSCLANLDYRQDYLAVSRTLLAKKLFAGIAEDYPDTYYRYLPMSGGDMEFWNALSMNQKKMLWILFLEYKVSAVEFEYVVNALKDGSMVYLFTWELALRMALDELGISVESQEDDFKVLDKDGKRLRMDYGRGSEAEKLFLKILFPVIQEKQKEV</sequence>
<evidence type="ECO:0000313" key="1">
    <source>
        <dbReference type="EMBL" id="PWJ73768.1"/>
    </source>
</evidence>
<dbReference type="RefSeq" id="WP_109747563.1">
    <property type="nucleotide sequence ID" value="NZ_JANKBI010000011.1"/>
</dbReference>